<organism evidence="1">
    <name type="scientific">uncultured organism</name>
    <dbReference type="NCBI Taxonomy" id="155900"/>
    <lineage>
        <taxon>unclassified sequences</taxon>
        <taxon>environmental samples</taxon>
    </lineage>
</organism>
<dbReference type="Gene3D" id="1.10.260.40">
    <property type="entry name" value="lambda repressor-like DNA-binding domains"/>
    <property type="match status" value="1"/>
</dbReference>
<sequence length="93" mass="9986">MSPKYGIIHNPDELGALARAHRKSRHLTLADTAGVGGTGTRFLSELERGKPTAQLGKTLETLRLLGLEVAVVPRGMADRIQAIVDESPETGRD</sequence>
<evidence type="ECO:0008006" key="2">
    <source>
        <dbReference type="Google" id="ProtNLM"/>
    </source>
</evidence>
<dbReference type="AlphaFoldDB" id="A0A5B8R908"/>
<dbReference type="GO" id="GO:0003677">
    <property type="term" value="F:DNA binding"/>
    <property type="evidence" value="ECO:0007669"/>
    <property type="project" value="InterPro"/>
</dbReference>
<evidence type="ECO:0000313" key="1">
    <source>
        <dbReference type="EMBL" id="QEA05629.1"/>
    </source>
</evidence>
<protein>
    <recommendedName>
        <fullName evidence="2">HTH cro/C1-type domain-containing protein</fullName>
    </recommendedName>
</protein>
<name>A0A5B8R908_9ZZZZ</name>
<proteinExistence type="predicted"/>
<dbReference type="SUPFAM" id="SSF47413">
    <property type="entry name" value="lambda repressor-like DNA-binding domains"/>
    <property type="match status" value="1"/>
</dbReference>
<reference evidence="1" key="1">
    <citation type="submission" date="2019-06" db="EMBL/GenBank/DDBJ databases">
        <authorList>
            <person name="Murdoch R.W."/>
            <person name="Fathepure B."/>
        </authorList>
    </citation>
    <scope>NUCLEOTIDE SEQUENCE</scope>
</reference>
<gene>
    <name evidence="1" type="ORF">KBTEX_01952</name>
</gene>
<accession>A0A5B8R908</accession>
<dbReference type="InterPro" id="IPR010982">
    <property type="entry name" value="Lambda_DNA-bd_dom_sf"/>
</dbReference>
<dbReference type="EMBL" id="MN079106">
    <property type="protein sequence ID" value="QEA05629.1"/>
    <property type="molecule type" value="Genomic_DNA"/>
</dbReference>